<accession>A0A0C2ZLH9</accession>
<gene>
    <name evidence="1" type="ORF">MCGM508_01600</name>
</gene>
<dbReference type="AlphaFoldDB" id="A0A0C2ZLH9"/>
<dbReference type="EMBL" id="JXQB01000001">
    <property type="protein sequence ID" value="KIM13770.1"/>
    <property type="molecule type" value="Genomic_DNA"/>
</dbReference>
<evidence type="ECO:0000313" key="2">
    <source>
        <dbReference type="Proteomes" id="UP000031975"/>
    </source>
</evidence>
<name>A0A0C2ZLH9_MYCCA</name>
<dbReference type="Proteomes" id="UP000031975">
    <property type="component" value="Unassembled WGS sequence"/>
</dbReference>
<evidence type="ECO:0000313" key="1">
    <source>
        <dbReference type="EMBL" id="KIM13770.1"/>
    </source>
</evidence>
<sequence>MNFTLELIKKVLPNESDESIHLIKTKLNNRLIWTNEDDIPKIINLAIFILDESKRFEDEIQNLLLDKMLFTQGKFILSELIAISKYINLLKDLNDNQKLNQFAHKNKLFTYEDYLKENYEQLQKQWKIEFFDSYYDFLNK</sequence>
<protein>
    <submittedName>
        <fullName evidence="1">Uncharacterized protein</fullName>
    </submittedName>
</protein>
<reference evidence="1 2" key="1">
    <citation type="submission" date="2015-01" db="EMBL/GenBank/DDBJ databases">
        <title>Draft Genome Sequence of Mycoplasma capricolum subsp. capricolum str. GM508D.</title>
        <authorList>
            <person name="Calcutt M.J."/>
            <person name="Foecking M.F."/>
        </authorList>
    </citation>
    <scope>NUCLEOTIDE SEQUENCE [LARGE SCALE GENOMIC DNA]</scope>
    <source>
        <strain evidence="1 2">GM508D</strain>
    </source>
</reference>
<organism evidence="1 2">
    <name type="scientific">Mycoplasma capricolum subsp. capricolum</name>
    <dbReference type="NCBI Taxonomy" id="40479"/>
    <lineage>
        <taxon>Bacteria</taxon>
        <taxon>Bacillati</taxon>
        <taxon>Mycoplasmatota</taxon>
        <taxon>Mollicutes</taxon>
        <taxon>Mycoplasmataceae</taxon>
        <taxon>Mycoplasma</taxon>
    </lineage>
</organism>
<dbReference type="RefSeq" id="WP_041159683.1">
    <property type="nucleotide sequence ID" value="NZ_CP144027.1"/>
</dbReference>
<comment type="caution">
    <text evidence="1">The sequence shown here is derived from an EMBL/GenBank/DDBJ whole genome shotgun (WGS) entry which is preliminary data.</text>
</comment>
<proteinExistence type="predicted"/>